<keyword evidence="3" id="KW-1185">Reference proteome</keyword>
<dbReference type="EMBL" id="JACEIK010010192">
    <property type="protein sequence ID" value="MCE3215045.1"/>
    <property type="molecule type" value="Genomic_DNA"/>
</dbReference>
<protein>
    <submittedName>
        <fullName evidence="2">Uncharacterized protein</fullName>
    </submittedName>
</protein>
<feature type="region of interest" description="Disordered" evidence="1">
    <location>
        <begin position="40"/>
        <end position="61"/>
    </location>
</feature>
<organism evidence="2 3">
    <name type="scientific">Datura stramonium</name>
    <name type="common">Jimsonweed</name>
    <name type="synonym">Common thornapple</name>
    <dbReference type="NCBI Taxonomy" id="4076"/>
    <lineage>
        <taxon>Eukaryota</taxon>
        <taxon>Viridiplantae</taxon>
        <taxon>Streptophyta</taxon>
        <taxon>Embryophyta</taxon>
        <taxon>Tracheophyta</taxon>
        <taxon>Spermatophyta</taxon>
        <taxon>Magnoliopsida</taxon>
        <taxon>eudicotyledons</taxon>
        <taxon>Gunneridae</taxon>
        <taxon>Pentapetalae</taxon>
        <taxon>asterids</taxon>
        <taxon>lamiids</taxon>
        <taxon>Solanales</taxon>
        <taxon>Solanaceae</taxon>
        <taxon>Solanoideae</taxon>
        <taxon>Datureae</taxon>
        <taxon>Datura</taxon>
    </lineage>
</organism>
<comment type="caution">
    <text evidence="2">The sequence shown here is derived from an EMBL/GenBank/DDBJ whole genome shotgun (WGS) entry which is preliminary data.</text>
</comment>
<accession>A0ABS8WSJ2</accession>
<sequence length="147" mass="16896">MQNKKSFNKVRARERSEPLKGIYIPTGSIFGIDKPHPTSLAGFVNPKEATGADHENGKEQANTQVVIHGISTNKEYGKPKMLQRKEKSETLGIIVIPLKPTQLSLRKTRIYTLISLMENEKKWQQEKQSKSWKRMLTSKESENRYNQ</sequence>
<feature type="region of interest" description="Disordered" evidence="1">
    <location>
        <begin position="124"/>
        <end position="147"/>
    </location>
</feature>
<dbReference type="Proteomes" id="UP000823775">
    <property type="component" value="Unassembled WGS sequence"/>
</dbReference>
<evidence type="ECO:0000313" key="2">
    <source>
        <dbReference type="EMBL" id="MCE3215045.1"/>
    </source>
</evidence>
<evidence type="ECO:0000313" key="3">
    <source>
        <dbReference type="Proteomes" id="UP000823775"/>
    </source>
</evidence>
<evidence type="ECO:0000256" key="1">
    <source>
        <dbReference type="SAM" id="MobiDB-lite"/>
    </source>
</evidence>
<gene>
    <name evidence="2" type="ORF">HAX54_000610</name>
</gene>
<name>A0ABS8WSJ2_DATST</name>
<reference evidence="2 3" key="1">
    <citation type="journal article" date="2021" name="BMC Genomics">
        <title>Datura genome reveals duplications of psychoactive alkaloid biosynthetic genes and high mutation rate following tissue culture.</title>
        <authorList>
            <person name="Rajewski A."/>
            <person name="Carter-House D."/>
            <person name="Stajich J."/>
            <person name="Litt A."/>
        </authorList>
    </citation>
    <scope>NUCLEOTIDE SEQUENCE [LARGE SCALE GENOMIC DNA]</scope>
    <source>
        <strain evidence="2">AR-01</strain>
    </source>
</reference>
<feature type="compositionally biased region" description="Basic and acidic residues" evidence="1">
    <location>
        <begin position="137"/>
        <end position="147"/>
    </location>
</feature>
<proteinExistence type="predicted"/>